<dbReference type="GO" id="GO:0016757">
    <property type="term" value="F:glycosyltransferase activity"/>
    <property type="evidence" value="ECO:0007669"/>
    <property type="project" value="UniProtKB-KW"/>
</dbReference>
<keyword evidence="6" id="KW-1133">Transmembrane helix</keyword>
<evidence type="ECO:0000256" key="4">
    <source>
        <dbReference type="ARBA" id="ARBA00022679"/>
    </source>
</evidence>
<evidence type="ECO:0000256" key="2">
    <source>
        <dbReference type="ARBA" id="ARBA00022475"/>
    </source>
</evidence>
<gene>
    <name evidence="8" type="ORF">P8935_01440</name>
</gene>
<dbReference type="Gene3D" id="3.90.550.10">
    <property type="entry name" value="Spore Coat Polysaccharide Biosynthesis Protein SpsA, Chain A"/>
    <property type="match status" value="1"/>
</dbReference>
<feature type="transmembrane region" description="Helical" evidence="6">
    <location>
        <begin position="318"/>
        <end position="338"/>
    </location>
</feature>
<evidence type="ECO:0000256" key="5">
    <source>
        <dbReference type="ARBA" id="ARBA00023136"/>
    </source>
</evidence>
<comment type="subcellular location">
    <subcellularLocation>
        <location evidence="1">Cell membrane</location>
    </subcellularLocation>
</comment>
<proteinExistence type="predicted"/>
<feature type="transmembrane region" description="Helical" evidence="6">
    <location>
        <begin position="295"/>
        <end position="312"/>
    </location>
</feature>
<dbReference type="PANTHER" id="PTHR43646:SF2">
    <property type="entry name" value="GLYCOSYLTRANSFERASE 2-LIKE DOMAIN-CONTAINING PROTEIN"/>
    <property type="match status" value="1"/>
</dbReference>
<evidence type="ECO:0000256" key="3">
    <source>
        <dbReference type="ARBA" id="ARBA00022676"/>
    </source>
</evidence>
<dbReference type="PANTHER" id="PTHR43646">
    <property type="entry name" value="GLYCOSYLTRANSFERASE"/>
    <property type="match status" value="1"/>
</dbReference>
<dbReference type="GO" id="GO:0005886">
    <property type="term" value="C:plasma membrane"/>
    <property type="evidence" value="ECO:0007669"/>
    <property type="project" value="UniProtKB-SubCell"/>
</dbReference>
<dbReference type="InterPro" id="IPR029044">
    <property type="entry name" value="Nucleotide-diphossugar_trans"/>
</dbReference>
<dbReference type="RefSeq" id="WP_348263232.1">
    <property type="nucleotide sequence ID" value="NZ_CP121196.1"/>
</dbReference>
<keyword evidence="4 8" id="KW-0808">Transferase</keyword>
<evidence type="ECO:0000256" key="1">
    <source>
        <dbReference type="ARBA" id="ARBA00004236"/>
    </source>
</evidence>
<name>A0AAU7DL05_9BACT</name>
<keyword evidence="3 8" id="KW-0328">Glycosyltransferase</keyword>
<evidence type="ECO:0000256" key="6">
    <source>
        <dbReference type="SAM" id="Phobius"/>
    </source>
</evidence>
<feature type="transmembrane region" description="Helical" evidence="6">
    <location>
        <begin position="266"/>
        <end position="288"/>
    </location>
</feature>
<dbReference type="AlphaFoldDB" id="A0AAU7DL05"/>
<organism evidence="8">
    <name type="scientific">Telmatobacter sp. DSM 110680</name>
    <dbReference type="NCBI Taxonomy" id="3036704"/>
    <lineage>
        <taxon>Bacteria</taxon>
        <taxon>Pseudomonadati</taxon>
        <taxon>Acidobacteriota</taxon>
        <taxon>Terriglobia</taxon>
        <taxon>Terriglobales</taxon>
        <taxon>Acidobacteriaceae</taxon>
        <taxon>Telmatobacter</taxon>
    </lineage>
</organism>
<dbReference type="SUPFAM" id="SSF53448">
    <property type="entry name" value="Nucleotide-diphospho-sugar transferases"/>
    <property type="match status" value="1"/>
</dbReference>
<accession>A0AAU7DL05</accession>
<keyword evidence="6" id="KW-0812">Transmembrane</keyword>
<reference evidence="8" key="1">
    <citation type="submission" date="2023-03" db="EMBL/GenBank/DDBJ databases">
        <title>Edaphobacter sp.</title>
        <authorList>
            <person name="Huber K.J."/>
            <person name="Papendorf J."/>
            <person name="Pilke C."/>
            <person name="Bunk B."/>
            <person name="Sproeer C."/>
            <person name="Pester M."/>
        </authorList>
    </citation>
    <scope>NUCLEOTIDE SEQUENCE</scope>
    <source>
        <strain evidence="8">DSM 110680</strain>
    </source>
</reference>
<dbReference type="EC" id="2.4.-.-" evidence="8"/>
<feature type="domain" description="Glycosyltransferase 2-like" evidence="7">
    <location>
        <begin position="37"/>
        <end position="166"/>
    </location>
</feature>
<sequence length="357" mass="38866">MAWLATFCLLGLPAGFLLLWHIPSCRSKICSGHEAISLIIPARNEEGNLPGLLGSIRESAAQPAEIIVVDDASTDATASVAEAHGAVVLRSHPLPAGWTGKNWACFQGAQQASADVLLFLDADAWFSHQGFEHIANAYCIGGDGGVAMSVLPYHVVKKPYEELSLFFNLLMAMGAGGFGWLGGPRLFGQSLIVSRDLYNAGGGHESVSKNILENLALSSHFERAGGRCICYGGRGVLNVRMFPNGFAQLCEGWTKAFADGAAASGAAILCLSIFWLTAMCTCFLAIWLAHGHWRITFGLIYILFALQLLYFARQIGNFSAVVCLFYPLPLFFYFGLFARSLYRKLFHRSVNWRGRTL</sequence>
<dbReference type="EMBL" id="CP121196">
    <property type="protein sequence ID" value="XBH18006.1"/>
    <property type="molecule type" value="Genomic_DNA"/>
</dbReference>
<evidence type="ECO:0000313" key="8">
    <source>
        <dbReference type="EMBL" id="XBH18006.1"/>
    </source>
</evidence>
<evidence type="ECO:0000259" key="7">
    <source>
        <dbReference type="Pfam" id="PF00535"/>
    </source>
</evidence>
<keyword evidence="5 6" id="KW-0472">Membrane</keyword>
<protein>
    <submittedName>
        <fullName evidence="8">Glycosyltransferase</fullName>
        <ecNumber evidence="8">2.4.-.-</ecNumber>
    </submittedName>
</protein>
<keyword evidence="2" id="KW-1003">Cell membrane</keyword>
<dbReference type="InterPro" id="IPR001173">
    <property type="entry name" value="Glyco_trans_2-like"/>
</dbReference>
<dbReference type="Pfam" id="PF00535">
    <property type="entry name" value="Glycos_transf_2"/>
    <property type="match status" value="1"/>
</dbReference>